<sequence length="138" mass="14736">MIIGGASSHDADHWFHRSMKASGRKSSQPIFNFQMACMMVFASSVTGTKNLSGSNIVASVRSTSRFVWPPGRTLNRSIKPSLPGSHVRPSVRSTGTESRSILTEVRGSSVTATAALEDAHCASLKPARCKAVFILTAT</sequence>
<evidence type="ECO:0000313" key="1">
    <source>
        <dbReference type="EMBL" id="KFD47060.1"/>
    </source>
</evidence>
<gene>
    <name evidence="1" type="ORF">M513_12048</name>
</gene>
<name>A0A085LQ14_9BILA</name>
<organism evidence="1 2">
    <name type="scientific">Trichuris suis</name>
    <name type="common">pig whipworm</name>
    <dbReference type="NCBI Taxonomy" id="68888"/>
    <lineage>
        <taxon>Eukaryota</taxon>
        <taxon>Metazoa</taxon>
        <taxon>Ecdysozoa</taxon>
        <taxon>Nematoda</taxon>
        <taxon>Enoplea</taxon>
        <taxon>Dorylaimia</taxon>
        <taxon>Trichinellida</taxon>
        <taxon>Trichuridae</taxon>
        <taxon>Trichuris</taxon>
    </lineage>
</organism>
<keyword evidence="2" id="KW-1185">Reference proteome</keyword>
<accession>A0A085LQ14</accession>
<proteinExistence type="predicted"/>
<dbReference type="AlphaFoldDB" id="A0A085LQ14"/>
<dbReference type="Proteomes" id="UP000030764">
    <property type="component" value="Unassembled WGS sequence"/>
</dbReference>
<reference evidence="1 2" key="1">
    <citation type="journal article" date="2014" name="Nat. Genet.">
        <title>Genome and transcriptome of the porcine whipworm Trichuris suis.</title>
        <authorList>
            <person name="Jex A.R."/>
            <person name="Nejsum P."/>
            <person name="Schwarz E.M."/>
            <person name="Hu L."/>
            <person name="Young N.D."/>
            <person name="Hall R.S."/>
            <person name="Korhonen P.K."/>
            <person name="Liao S."/>
            <person name="Thamsborg S."/>
            <person name="Xia J."/>
            <person name="Xu P."/>
            <person name="Wang S."/>
            <person name="Scheerlinck J.P."/>
            <person name="Hofmann A."/>
            <person name="Sternberg P.W."/>
            <person name="Wang J."/>
            <person name="Gasser R.B."/>
        </authorList>
    </citation>
    <scope>NUCLEOTIDE SEQUENCE [LARGE SCALE GENOMIC DNA]</scope>
    <source>
        <strain evidence="1">DCEP-RM93M</strain>
    </source>
</reference>
<protein>
    <submittedName>
        <fullName evidence="1">Uncharacterized protein</fullName>
    </submittedName>
</protein>
<dbReference type="EMBL" id="KL363341">
    <property type="protein sequence ID" value="KFD47060.1"/>
    <property type="molecule type" value="Genomic_DNA"/>
</dbReference>
<evidence type="ECO:0000313" key="2">
    <source>
        <dbReference type="Proteomes" id="UP000030764"/>
    </source>
</evidence>